<evidence type="ECO:0008006" key="10">
    <source>
        <dbReference type="Google" id="ProtNLM"/>
    </source>
</evidence>
<feature type="chain" id="PRO_5031403855" description="Mid2 domain-containing protein" evidence="7">
    <location>
        <begin position="30"/>
        <end position="304"/>
    </location>
</feature>
<feature type="compositionally biased region" description="Low complexity" evidence="5">
    <location>
        <begin position="139"/>
        <end position="171"/>
    </location>
</feature>
<dbReference type="RefSeq" id="XP_041546810.1">
    <property type="nucleotide sequence ID" value="XM_041680890.1"/>
</dbReference>
<dbReference type="KEGG" id="aluc:AKAW2_61312A"/>
<feature type="region of interest" description="Disordered" evidence="5">
    <location>
        <begin position="233"/>
        <end position="304"/>
    </location>
</feature>
<evidence type="ECO:0000256" key="1">
    <source>
        <dbReference type="ARBA" id="ARBA00004167"/>
    </source>
</evidence>
<keyword evidence="2 6" id="KW-0812">Transmembrane</keyword>
<evidence type="ECO:0000256" key="2">
    <source>
        <dbReference type="ARBA" id="ARBA00022692"/>
    </source>
</evidence>
<dbReference type="GeneID" id="64964369"/>
<dbReference type="AlphaFoldDB" id="A0A7R7WHF2"/>
<feature type="signal peptide" evidence="7">
    <location>
        <begin position="1"/>
        <end position="29"/>
    </location>
</feature>
<dbReference type="OrthoDB" id="5511210at2759"/>
<evidence type="ECO:0000256" key="7">
    <source>
        <dbReference type="SAM" id="SignalP"/>
    </source>
</evidence>
<dbReference type="GO" id="GO:0071944">
    <property type="term" value="C:cell periphery"/>
    <property type="evidence" value="ECO:0007669"/>
    <property type="project" value="UniProtKB-ARBA"/>
</dbReference>
<keyword evidence="3 6" id="KW-1133">Transmembrane helix</keyword>
<dbReference type="InterPro" id="IPR051694">
    <property type="entry name" value="Immunoregulatory_rcpt-like"/>
</dbReference>
<keyword evidence="4 6" id="KW-0472">Membrane</keyword>
<name>A0A7R7WHF2_ASPKA</name>
<organism evidence="8 9">
    <name type="scientific">Aspergillus kawachii</name>
    <name type="common">White koji mold</name>
    <name type="synonym">Aspergillus awamori var. kawachi</name>
    <dbReference type="NCBI Taxonomy" id="1069201"/>
    <lineage>
        <taxon>Eukaryota</taxon>
        <taxon>Fungi</taxon>
        <taxon>Dikarya</taxon>
        <taxon>Ascomycota</taxon>
        <taxon>Pezizomycotina</taxon>
        <taxon>Eurotiomycetes</taxon>
        <taxon>Eurotiomycetidae</taxon>
        <taxon>Eurotiales</taxon>
        <taxon>Aspergillaceae</taxon>
        <taxon>Aspergillus</taxon>
        <taxon>Aspergillus subgen. Circumdati</taxon>
    </lineage>
</organism>
<dbReference type="PANTHER" id="PTHR15549">
    <property type="entry name" value="PAIRED IMMUNOGLOBULIN-LIKE TYPE 2 RECEPTOR"/>
    <property type="match status" value="1"/>
</dbReference>
<sequence>MMKLQRDSSRNAYLVCLLLALQCTCFVRAESFTYPTATEYHFIVGDLVNVSWDVVTSRVSLYEVCNTKIPLLLNVTNPYSYVWNATRDKYRESGCAFELDSLDMFGILNPPVLTSVKIGVSKRQKDDPPPEFYNLYDPTSSTSSSTSSTTSMKTTSSATSATSTSTSSSHATSTAAAETTAASASSIPATTDNGSGLTVAQKVGIGLGVPLGVLVISTAGALGFLYRRRSQMGSGLDETPNSDQPASSGMVEAVKPPWDPRISRTETVIAELPSPSSDMEGISEEANHRPISEVMGTPRSELST</sequence>
<evidence type="ECO:0000256" key="3">
    <source>
        <dbReference type="ARBA" id="ARBA00022989"/>
    </source>
</evidence>
<comment type="subcellular location">
    <subcellularLocation>
        <location evidence="1">Membrane</location>
        <topology evidence="1">Single-pass membrane protein</topology>
    </subcellularLocation>
</comment>
<protein>
    <recommendedName>
        <fullName evidence="10">Mid2 domain-containing protein</fullName>
    </recommendedName>
</protein>
<gene>
    <name evidence="8" type="ORF">AKAW2_61312A</name>
</gene>
<evidence type="ECO:0000256" key="4">
    <source>
        <dbReference type="ARBA" id="ARBA00023136"/>
    </source>
</evidence>
<dbReference type="GO" id="GO:0016020">
    <property type="term" value="C:membrane"/>
    <property type="evidence" value="ECO:0007669"/>
    <property type="project" value="UniProtKB-SubCell"/>
</dbReference>
<evidence type="ECO:0000313" key="8">
    <source>
        <dbReference type="EMBL" id="BCS03048.1"/>
    </source>
</evidence>
<feature type="transmembrane region" description="Helical" evidence="6">
    <location>
        <begin position="203"/>
        <end position="226"/>
    </location>
</feature>
<feature type="region of interest" description="Disordered" evidence="5">
    <location>
        <begin position="120"/>
        <end position="171"/>
    </location>
</feature>
<accession>A0A7R7WHF2</accession>
<dbReference type="Proteomes" id="UP000661280">
    <property type="component" value="Chromosome 6"/>
</dbReference>
<dbReference type="EMBL" id="AP024430">
    <property type="protein sequence ID" value="BCS03048.1"/>
    <property type="molecule type" value="Genomic_DNA"/>
</dbReference>
<keyword evidence="9" id="KW-1185">Reference proteome</keyword>
<proteinExistence type="predicted"/>
<reference evidence="8" key="2">
    <citation type="submission" date="2021-02" db="EMBL/GenBank/DDBJ databases">
        <title>Aspergillus luchuensis mut. kawachii IFO 4304 genome sequence.</title>
        <authorList>
            <person name="Mori K."/>
            <person name="Kadooka C."/>
            <person name="Goto M."/>
            <person name="Futagami T."/>
        </authorList>
    </citation>
    <scope>NUCLEOTIDE SEQUENCE</scope>
    <source>
        <strain evidence="8">IFO 4308</strain>
    </source>
</reference>
<evidence type="ECO:0000256" key="5">
    <source>
        <dbReference type="SAM" id="MobiDB-lite"/>
    </source>
</evidence>
<evidence type="ECO:0000256" key="6">
    <source>
        <dbReference type="SAM" id="Phobius"/>
    </source>
</evidence>
<reference evidence="8" key="1">
    <citation type="submission" date="2021-01" db="EMBL/GenBank/DDBJ databases">
        <authorList>
            <consortium name="Aspergillus luchuensis mut. kawachii IFO 4304 genome sequencing consortium"/>
            <person name="Kazuki M."/>
            <person name="Futagami T."/>
        </authorList>
    </citation>
    <scope>NUCLEOTIDE SEQUENCE</scope>
    <source>
        <strain evidence="8">IFO 4308</strain>
    </source>
</reference>
<keyword evidence="7" id="KW-0732">Signal</keyword>
<evidence type="ECO:0000313" key="9">
    <source>
        <dbReference type="Proteomes" id="UP000661280"/>
    </source>
</evidence>